<gene>
    <name evidence="2" type="ORF">CBOVIS_LOCUS10951</name>
</gene>
<evidence type="ECO:0000313" key="2">
    <source>
        <dbReference type="EMBL" id="CAB3409280.1"/>
    </source>
</evidence>
<reference evidence="2 3" key="1">
    <citation type="submission" date="2020-04" db="EMBL/GenBank/DDBJ databases">
        <authorList>
            <person name="Laetsch R D."/>
            <person name="Stevens L."/>
            <person name="Kumar S."/>
            <person name="Blaxter L. M."/>
        </authorList>
    </citation>
    <scope>NUCLEOTIDE SEQUENCE [LARGE SCALE GENOMIC DNA]</scope>
</reference>
<evidence type="ECO:0000313" key="3">
    <source>
        <dbReference type="Proteomes" id="UP000494206"/>
    </source>
</evidence>
<dbReference type="EMBL" id="CADEPM010000008">
    <property type="protein sequence ID" value="CAB3409280.1"/>
    <property type="molecule type" value="Genomic_DNA"/>
</dbReference>
<dbReference type="AlphaFoldDB" id="A0A8S1FC70"/>
<keyword evidence="3" id="KW-1185">Reference proteome</keyword>
<organism evidence="2 3">
    <name type="scientific">Caenorhabditis bovis</name>
    <dbReference type="NCBI Taxonomy" id="2654633"/>
    <lineage>
        <taxon>Eukaryota</taxon>
        <taxon>Metazoa</taxon>
        <taxon>Ecdysozoa</taxon>
        <taxon>Nematoda</taxon>
        <taxon>Chromadorea</taxon>
        <taxon>Rhabditida</taxon>
        <taxon>Rhabditina</taxon>
        <taxon>Rhabditomorpha</taxon>
        <taxon>Rhabditoidea</taxon>
        <taxon>Rhabditidae</taxon>
        <taxon>Peloderinae</taxon>
        <taxon>Caenorhabditis</taxon>
    </lineage>
</organism>
<proteinExistence type="predicted"/>
<dbReference type="Proteomes" id="UP000494206">
    <property type="component" value="Unassembled WGS sequence"/>
</dbReference>
<feature type="transmembrane region" description="Helical" evidence="1">
    <location>
        <begin position="46"/>
        <end position="64"/>
    </location>
</feature>
<evidence type="ECO:0000256" key="1">
    <source>
        <dbReference type="SAM" id="Phobius"/>
    </source>
</evidence>
<feature type="transmembrane region" description="Helical" evidence="1">
    <location>
        <begin position="12"/>
        <end position="34"/>
    </location>
</feature>
<protein>
    <submittedName>
        <fullName evidence="2">Uncharacterized protein</fullName>
    </submittedName>
</protein>
<dbReference type="Pfam" id="PF10326">
    <property type="entry name" value="7TM_GPCR_Str"/>
    <property type="match status" value="1"/>
</dbReference>
<keyword evidence="1" id="KW-1133">Transmembrane helix</keyword>
<comment type="caution">
    <text evidence="2">The sequence shown here is derived from an EMBL/GenBank/DDBJ whole genome shotgun (WGS) entry which is preliminary data.</text>
</comment>
<dbReference type="InterPro" id="IPR019428">
    <property type="entry name" value="7TM_GPCR_serpentine_rcpt_Str"/>
</dbReference>
<accession>A0A8S1FC70</accession>
<dbReference type="OrthoDB" id="10578184at2759"/>
<keyword evidence="1" id="KW-0472">Membrane</keyword>
<sequence>MMSELWSRITRIAQDWCAVCSISINFYLVLLIKFRSPPKLGNYKYLMMYISSFHIVHSAIAASIKPIVFSYKSLFVVLVDLNYSLVDNQIAELFNGKRFRVETKFKGSSSTQELTQALWAGLGEMPTRMRL</sequence>
<name>A0A8S1FC70_9PELO</name>
<keyword evidence="1" id="KW-0812">Transmembrane</keyword>